<name>I0WLC9_RHOOP</name>
<protein>
    <submittedName>
        <fullName evidence="2">Uncharacterized protein</fullName>
    </submittedName>
</protein>
<sequence length="29" mass="3124">MPILAFIVVGLLVLAVAAFFVARVFALFD</sequence>
<comment type="caution">
    <text evidence="2">The sequence shown here is derived from an EMBL/GenBank/DDBJ whole genome shotgun (WGS) entry which is preliminary data.</text>
</comment>
<dbReference type="EMBL" id="AJJH01000140">
    <property type="protein sequence ID" value="EID77195.1"/>
    <property type="molecule type" value="Genomic_DNA"/>
</dbReference>
<accession>I0WLC9</accession>
<evidence type="ECO:0000313" key="2">
    <source>
        <dbReference type="EMBL" id="EID77195.1"/>
    </source>
</evidence>
<evidence type="ECO:0000256" key="1">
    <source>
        <dbReference type="SAM" id="Phobius"/>
    </source>
</evidence>
<organism evidence="2 3">
    <name type="scientific">Rhodococcus opacus RKJ300 = JCM 13270</name>
    <dbReference type="NCBI Taxonomy" id="1165867"/>
    <lineage>
        <taxon>Bacteria</taxon>
        <taxon>Bacillati</taxon>
        <taxon>Actinomycetota</taxon>
        <taxon>Actinomycetes</taxon>
        <taxon>Mycobacteriales</taxon>
        <taxon>Nocardiaceae</taxon>
        <taxon>Rhodococcus</taxon>
    </lineage>
</organism>
<reference evidence="2 3" key="1">
    <citation type="journal article" date="2012" name="J. Bacteriol.">
        <title>Draft genome sequence of the nitrophenol-degrading actinomycete Rhodococcus imtechensis RKJ300.</title>
        <authorList>
            <person name="Vikram S."/>
            <person name="Kumar S."/>
            <person name="Subramanian S."/>
            <person name="Raghava G.P."/>
        </authorList>
    </citation>
    <scope>NUCLEOTIDE SEQUENCE [LARGE SCALE GENOMIC DNA]</scope>
    <source>
        <strain evidence="2 3">RKJ300</strain>
    </source>
</reference>
<feature type="transmembrane region" description="Helical" evidence="1">
    <location>
        <begin position="6"/>
        <end position="28"/>
    </location>
</feature>
<keyword evidence="1" id="KW-0472">Membrane</keyword>
<evidence type="ECO:0000313" key="3">
    <source>
        <dbReference type="Proteomes" id="UP000006447"/>
    </source>
</evidence>
<dbReference type="AlphaFoldDB" id="I0WLC9"/>
<dbReference type="Proteomes" id="UP000006447">
    <property type="component" value="Unassembled WGS sequence"/>
</dbReference>
<keyword evidence="1" id="KW-1133">Transmembrane helix</keyword>
<keyword evidence="1" id="KW-0812">Transmembrane</keyword>
<gene>
    <name evidence="2" type="ORF">W59_25245</name>
</gene>
<proteinExistence type="predicted"/>